<gene>
    <name evidence="1" type="ORF">G5B05_15825</name>
</gene>
<dbReference type="GeneID" id="79854539"/>
<dbReference type="EMBL" id="JAAITQ010000049">
    <property type="protein sequence ID" value="NSE17819.1"/>
    <property type="molecule type" value="Genomic_DNA"/>
</dbReference>
<accession>A0ABX2GHH8</accession>
<evidence type="ECO:0000313" key="2">
    <source>
        <dbReference type="Proteomes" id="UP000768180"/>
    </source>
</evidence>
<keyword evidence="2" id="KW-1185">Reference proteome</keyword>
<organism evidence="1 2">
    <name type="scientific">Fusicatenibacter saccharivorans</name>
    <dbReference type="NCBI Taxonomy" id="1150298"/>
    <lineage>
        <taxon>Bacteria</taxon>
        <taxon>Bacillati</taxon>
        <taxon>Bacillota</taxon>
        <taxon>Clostridia</taxon>
        <taxon>Lachnospirales</taxon>
        <taxon>Lachnospiraceae</taxon>
        <taxon>Fusicatenibacter</taxon>
    </lineage>
</organism>
<protein>
    <recommendedName>
        <fullName evidence="3">Phage protein</fullName>
    </recommendedName>
</protein>
<comment type="caution">
    <text evidence="1">The sequence shown here is derived from an EMBL/GenBank/DDBJ whole genome shotgun (WGS) entry which is preliminary data.</text>
</comment>
<sequence>MDLALIIDDTINQYKHKTPMPLKSKFKKIFDDAWGKAHLMQMEDLPAEEKYAFSLFYKKANDTMTDEEKEKDEWSWDDEDPVADKADFLYSYKLAADVLQKKRL</sequence>
<reference evidence="1 2" key="1">
    <citation type="journal article" date="2020" name="Cell Host Microbe">
        <title>Functional and Genomic Variation between Human-Derived Isolates of Lachnospiraceae Reveals Inter- and Intra-Species Diversity.</title>
        <authorList>
            <person name="Sorbara M.T."/>
            <person name="Littmann E.R."/>
            <person name="Fontana E."/>
            <person name="Moody T.U."/>
            <person name="Kohout C.E."/>
            <person name="Gjonbalaj M."/>
            <person name="Eaton V."/>
            <person name="Seok R."/>
            <person name="Leiner I.M."/>
            <person name="Pamer E.G."/>
        </authorList>
    </citation>
    <scope>NUCLEOTIDE SEQUENCE [LARGE SCALE GENOMIC DNA]</scope>
    <source>
        <strain evidence="1 2">MSK.14.54</strain>
    </source>
</reference>
<dbReference type="Proteomes" id="UP000768180">
    <property type="component" value="Unassembled WGS sequence"/>
</dbReference>
<dbReference type="RefSeq" id="WP_117812948.1">
    <property type="nucleotide sequence ID" value="NZ_JAAINQ010000001.1"/>
</dbReference>
<proteinExistence type="predicted"/>
<name>A0ABX2GHH8_9FIRM</name>
<evidence type="ECO:0000313" key="1">
    <source>
        <dbReference type="EMBL" id="NSE17819.1"/>
    </source>
</evidence>
<evidence type="ECO:0008006" key="3">
    <source>
        <dbReference type="Google" id="ProtNLM"/>
    </source>
</evidence>